<dbReference type="EMBL" id="JAPTSV010000011">
    <property type="protein sequence ID" value="KAJ1522436.1"/>
    <property type="molecule type" value="Genomic_DNA"/>
</dbReference>
<protein>
    <submittedName>
        <fullName evidence="1">Uncharacterized protein</fullName>
    </submittedName>
</protein>
<proteinExistence type="predicted"/>
<dbReference type="AlphaFoldDB" id="A0AAV7XD97"/>
<sequence>MVLDYLAKFYAKLEGKLLVPAATVQKVCNSLAFLSEIAQVKLKKNLKRNIRKAGLDEDQIEAIVESVLLDDVLYNAHHKTSLCESLSTEHLRRTYFKKHFMYVEPEEINLNSRDPHDRSAVVQYVPVKETLEVMLQDPSVQEQVDRSFVEVNNNPNLIKNYTDGSVFKKRNVPQKRIDIFLFQDAFLGAANPLGSAKNKYKTLGVYLTVGNLTAEDRSRLVSKRLVELVYEELTREENLKDGLDKCFKKLVKDLKKLEETGIEYKGETIPVYVQFILGDNLGQHTIGGFLESFTAEYFCRFCVKTRTQYHLERDQESPVFREARWRSPRHFQKALVKIRLAPSYKGIKRNFVFHKLKTLNACDPSLPSCIGHDLFIGGVVDCDLASMIKYFVENKNWFSYKYLQKRIKDFKCKANDCGNKPAEIKKGGNKLRGHAVQNWCLLRILPFLIGEKVVDTSDPVWQLYLLLKSIVETQCAPALFTSQIDELQMMIDEYMMKRKILPNKYKPKHHCFSHAAKLWKMFGPLIHLWGMGFEQFHQFFKRVGRVCNNFINLLFMLANKHQLMQAYQSTGVLFDSSVSHVDGFQLVPESFRKNSVRACIQNANFSPEALVVKKLMYKDITLKPKQFLLLGPAESGVFVGKIEAIVHDDQDYSVIVTRHNANFWEHYGIHKIVKSSKEVVMLRFRSLVYPRPHAVYEFMEEDCSSLKHVFASENEVLSVLRNL</sequence>
<dbReference type="PANTHER" id="PTHR31912:SF35">
    <property type="entry name" value="C2H2-TYPE DOMAIN-CONTAINING PROTEIN"/>
    <property type="match status" value="1"/>
</dbReference>
<dbReference type="PANTHER" id="PTHR31912">
    <property type="entry name" value="IP13529P"/>
    <property type="match status" value="1"/>
</dbReference>
<dbReference type="Proteomes" id="UP001075354">
    <property type="component" value="Chromosome 11"/>
</dbReference>
<reference evidence="1" key="1">
    <citation type="submission" date="2022-12" db="EMBL/GenBank/DDBJ databases">
        <title>Chromosome-level genome assembly of the bean flower thrips Megalurothrips usitatus.</title>
        <authorList>
            <person name="Ma L."/>
            <person name="Liu Q."/>
            <person name="Li H."/>
            <person name="Cai W."/>
        </authorList>
    </citation>
    <scope>NUCLEOTIDE SEQUENCE</scope>
    <source>
        <strain evidence="1">Cailab_2022a</strain>
    </source>
</reference>
<name>A0AAV7XD97_9NEOP</name>
<accession>A0AAV7XD97</accession>
<evidence type="ECO:0000313" key="2">
    <source>
        <dbReference type="Proteomes" id="UP001075354"/>
    </source>
</evidence>
<comment type="caution">
    <text evidence="1">The sequence shown here is derived from an EMBL/GenBank/DDBJ whole genome shotgun (WGS) entry which is preliminary data.</text>
</comment>
<keyword evidence="2" id="KW-1185">Reference proteome</keyword>
<gene>
    <name evidence="1" type="ORF">ONE63_001626</name>
</gene>
<evidence type="ECO:0000313" key="1">
    <source>
        <dbReference type="EMBL" id="KAJ1522436.1"/>
    </source>
</evidence>
<organism evidence="1 2">
    <name type="scientific">Megalurothrips usitatus</name>
    <name type="common">bean blossom thrips</name>
    <dbReference type="NCBI Taxonomy" id="439358"/>
    <lineage>
        <taxon>Eukaryota</taxon>
        <taxon>Metazoa</taxon>
        <taxon>Ecdysozoa</taxon>
        <taxon>Arthropoda</taxon>
        <taxon>Hexapoda</taxon>
        <taxon>Insecta</taxon>
        <taxon>Pterygota</taxon>
        <taxon>Neoptera</taxon>
        <taxon>Paraneoptera</taxon>
        <taxon>Thysanoptera</taxon>
        <taxon>Terebrantia</taxon>
        <taxon>Thripoidea</taxon>
        <taxon>Thripidae</taxon>
        <taxon>Megalurothrips</taxon>
    </lineage>
</organism>